<dbReference type="Pfam" id="PF00490">
    <property type="entry name" value="ALAD"/>
    <property type="match status" value="1"/>
</dbReference>
<keyword evidence="7 15" id="KW-0456">Lyase</keyword>
<gene>
    <name evidence="17" type="primary">hemB</name>
    <name evidence="17" type="ORF">E6H03_12550</name>
</gene>
<evidence type="ECO:0000256" key="5">
    <source>
        <dbReference type="ARBA" id="ARBA00020771"/>
    </source>
</evidence>
<evidence type="ECO:0000256" key="9">
    <source>
        <dbReference type="ARBA" id="ARBA00025628"/>
    </source>
</evidence>
<dbReference type="AlphaFoldDB" id="A0A537J4B7"/>
<evidence type="ECO:0000256" key="16">
    <source>
        <dbReference type="RuleBase" id="RU004161"/>
    </source>
</evidence>
<comment type="similarity">
    <text evidence="2 16">Belongs to the ALAD family.</text>
</comment>
<dbReference type="GO" id="GO:0006782">
    <property type="term" value="P:protoporphyrinogen IX biosynthetic process"/>
    <property type="evidence" value="ECO:0007669"/>
    <property type="project" value="UniProtKB-UniPathway"/>
</dbReference>
<dbReference type="GO" id="GO:0004655">
    <property type="term" value="F:porphobilinogen synthase activity"/>
    <property type="evidence" value="ECO:0007669"/>
    <property type="project" value="UniProtKB-EC"/>
</dbReference>
<evidence type="ECO:0000256" key="1">
    <source>
        <dbReference type="ARBA" id="ARBA00004694"/>
    </source>
</evidence>
<evidence type="ECO:0000256" key="11">
    <source>
        <dbReference type="PIRSR" id="PIRSR001415-1"/>
    </source>
</evidence>
<dbReference type="PANTHER" id="PTHR11458:SF0">
    <property type="entry name" value="DELTA-AMINOLEVULINIC ACID DEHYDRATASE"/>
    <property type="match status" value="1"/>
</dbReference>
<evidence type="ECO:0000256" key="14">
    <source>
        <dbReference type="PIRSR" id="PIRSR001415-5"/>
    </source>
</evidence>
<evidence type="ECO:0000256" key="15">
    <source>
        <dbReference type="RuleBase" id="RU000515"/>
    </source>
</evidence>
<evidence type="ECO:0000256" key="2">
    <source>
        <dbReference type="ARBA" id="ARBA00008055"/>
    </source>
</evidence>
<name>A0A537J4B7_9BACT</name>
<dbReference type="EMBL" id="VBAN01000442">
    <property type="protein sequence ID" value="TMI78182.1"/>
    <property type="molecule type" value="Genomic_DNA"/>
</dbReference>
<dbReference type="PIRSF" id="PIRSF001415">
    <property type="entry name" value="Porphbilin_synth"/>
    <property type="match status" value="1"/>
</dbReference>
<evidence type="ECO:0000256" key="12">
    <source>
        <dbReference type="PIRSR" id="PIRSR001415-2"/>
    </source>
</evidence>
<keyword evidence="6" id="KW-0350">Heme biosynthesis</keyword>
<feature type="active site" description="Schiff-base intermediate with substrate" evidence="11">
    <location>
        <position position="196"/>
    </location>
</feature>
<comment type="function">
    <text evidence="9">Catalyzes an early step in the biosynthesis of tetrapyrroles. Binds two molecules of 5-aminolevulinate per subunit, each at a distinct site, and catalyzes their condensation to form porphobilinogen.</text>
</comment>
<comment type="subunit">
    <text evidence="3 15">Homooctamer.</text>
</comment>
<organism evidence="17 18">
    <name type="scientific">Candidatus Segetimicrobium genomatis</name>
    <dbReference type="NCBI Taxonomy" id="2569760"/>
    <lineage>
        <taxon>Bacteria</taxon>
        <taxon>Bacillati</taxon>
        <taxon>Candidatus Sysuimicrobiota</taxon>
        <taxon>Candidatus Sysuimicrobiia</taxon>
        <taxon>Candidatus Sysuimicrobiales</taxon>
        <taxon>Candidatus Segetimicrobiaceae</taxon>
        <taxon>Candidatus Segetimicrobium</taxon>
    </lineage>
</organism>
<dbReference type="FunFam" id="3.20.20.70:FF:000019">
    <property type="entry name" value="Delta-aminolevulinic acid dehydratase"/>
    <property type="match status" value="1"/>
</dbReference>
<dbReference type="Gene3D" id="3.20.20.70">
    <property type="entry name" value="Aldolase class I"/>
    <property type="match status" value="1"/>
</dbReference>
<dbReference type="GO" id="GO:0008270">
    <property type="term" value="F:zinc ion binding"/>
    <property type="evidence" value="ECO:0007669"/>
    <property type="project" value="TreeGrafter"/>
</dbReference>
<evidence type="ECO:0000313" key="18">
    <source>
        <dbReference type="Proteomes" id="UP000318093"/>
    </source>
</evidence>
<dbReference type="PANTHER" id="PTHR11458">
    <property type="entry name" value="DELTA-AMINOLEVULINIC ACID DEHYDRATASE"/>
    <property type="match status" value="1"/>
</dbReference>
<comment type="caution">
    <text evidence="17">The sequence shown here is derived from an EMBL/GenBank/DDBJ whole genome shotgun (WGS) entry which is preliminary data.</text>
</comment>
<feature type="active site" description="Schiff-base intermediate with substrate" evidence="11">
    <location>
        <position position="249"/>
    </location>
</feature>
<dbReference type="EC" id="4.2.1.24" evidence="4 15"/>
<evidence type="ECO:0000256" key="10">
    <source>
        <dbReference type="ARBA" id="ARBA00047651"/>
    </source>
</evidence>
<feature type="binding site" evidence="13">
    <location>
        <position position="131"/>
    </location>
    <ligand>
        <name>Zn(2+)</name>
        <dbReference type="ChEBI" id="CHEBI:29105"/>
        <note>catalytic</note>
    </ligand>
</feature>
<feature type="binding site" evidence="14">
    <location>
        <position position="234"/>
    </location>
    <ligand>
        <name>Mg(2+)</name>
        <dbReference type="ChEBI" id="CHEBI:18420"/>
    </ligand>
</feature>
<keyword evidence="13" id="KW-0479">Metal-binding</keyword>
<evidence type="ECO:0000256" key="6">
    <source>
        <dbReference type="ARBA" id="ARBA00023133"/>
    </source>
</evidence>
<feature type="binding site" evidence="13">
    <location>
        <position position="121"/>
    </location>
    <ligand>
        <name>Zn(2+)</name>
        <dbReference type="ChEBI" id="CHEBI:29105"/>
        <note>catalytic</note>
    </ligand>
</feature>
<proteinExistence type="inferred from homology"/>
<sequence length="326" mass="35291">MGFPQHRFRRFRRTGRLREMVRETTLDPGDFIAPLFVKEGLTRPVEIDAMPGQHQHTVGSLVESCGALAELGVPAVMLFGIPARKDAEGSGAWDPGGIVQEALRAVRAELGEGLVLVADLCLCEYTDHGHCGVIRGRAVDNDATLDAYARIAVSYAEAGADWVAPSGMMDGQVGAVRRALDARGHSEVTVLAYAAKYASAFYGPFRQAAESRPQFGDRRGYQLDPANADEAIREVEADIDEGADIVMVKPALPYLDVLGRVKAAFGIPTAAYQVSGEYAMLKAASARGWLQEEQAMLEVLLAIRRAGADLILTYFARDAAERLRRG</sequence>
<dbReference type="InterPro" id="IPR030656">
    <property type="entry name" value="ALAD_AS"/>
</dbReference>
<dbReference type="CDD" id="cd00384">
    <property type="entry name" value="ALAD_PBGS"/>
    <property type="match status" value="1"/>
</dbReference>
<feature type="binding site" evidence="12">
    <location>
        <position position="218"/>
    </location>
    <ligand>
        <name>5-aminolevulinate</name>
        <dbReference type="ChEBI" id="CHEBI:356416"/>
        <label>1</label>
    </ligand>
</feature>
<dbReference type="InterPro" id="IPR013785">
    <property type="entry name" value="Aldolase_TIM"/>
</dbReference>
<evidence type="ECO:0000256" key="4">
    <source>
        <dbReference type="ARBA" id="ARBA00012053"/>
    </source>
</evidence>
<dbReference type="PRINTS" id="PR00144">
    <property type="entry name" value="DALDHYDRTASE"/>
</dbReference>
<evidence type="ECO:0000256" key="8">
    <source>
        <dbReference type="ARBA" id="ARBA00023244"/>
    </source>
</evidence>
<dbReference type="SUPFAM" id="SSF51569">
    <property type="entry name" value="Aldolase"/>
    <property type="match status" value="1"/>
</dbReference>
<dbReference type="PROSITE" id="PS00169">
    <property type="entry name" value="D_ALA_DEHYDRATASE"/>
    <property type="match status" value="1"/>
</dbReference>
<keyword evidence="14" id="KW-0460">Magnesium</keyword>
<dbReference type="UniPathway" id="UPA00251">
    <property type="reaction ID" value="UER00318"/>
</dbReference>
<feature type="binding site" evidence="12">
    <location>
        <position position="275"/>
    </location>
    <ligand>
        <name>5-aminolevulinate</name>
        <dbReference type="ChEBI" id="CHEBI:356416"/>
        <label>2</label>
    </ligand>
</feature>
<comment type="catalytic activity">
    <reaction evidence="10 15">
        <text>2 5-aminolevulinate = porphobilinogen + 2 H2O + H(+)</text>
        <dbReference type="Rhea" id="RHEA:24064"/>
        <dbReference type="ChEBI" id="CHEBI:15377"/>
        <dbReference type="ChEBI" id="CHEBI:15378"/>
        <dbReference type="ChEBI" id="CHEBI:58126"/>
        <dbReference type="ChEBI" id="CHEBI:356416"/>
        <dbReference type="EC" id="4.2.1.24"/>
    </reaction>
</comment>
<feature type="binding site" evidence="12">
    <location>
        <position position="314"/>
    </location>
    <ligand>
        <name>5-aminolevulinate</name>
        <dbReference type="ChEBI" id="CHEBI:356416"/>
        <label>2</label>
    </ligand>
</feature>
<feature type="binding site" evidence="12">
    <location>
        <position position="206"/>
    </location>
    <ligand>
        <name>5-aminolevulinate</name>
        <dbReference type="ChEBI" id="CHEBI:356416"/>
        <label>1</label>
    </ligand>
</feature>
<evidence type="ECO:0000256" key="13">
    <source>
        <dbReference type="PIRSR" id="PIRSR001415-3"/>
    </source>
</evidence>
<protein>
    <recommendedName>
        <fullName evidence="5 15">Delta-aminolevulinic acid dehydratase</fullName>
        <ecNumber evidence="4 15">4.2.1.24</ecNumber>
    </recommendedName>
</protein>
<dbReference type="InterPro" id="IPR001731">
    <property type="entry name" value="ALAD"/>
</dbReference>
<keyword evidence="13" id="KW-0862">Zinc</keyword>
<evidence type="ECO:0000313" key="17">
    <source>
        <dbReference type="EMBL" id="TMI78182.1"/>
    </source>
</evidence>
<comment type="pathway">
    <text evidence="1">Porphyrin-containing compound metabolism; protoporphyrin-IX biosynthesis; coproporphyrinogen-III from 5-aminolevulinate: step 1/4.</text>
</comment>
<dbReference type="GO" id="GO:0005829">
    <property type="term" value="C:cytosol"/>
    <property type="evidence" value="ECO:0007669"/>
    <property type="project" value="TreeGrafter"/>
</dbReference>
<keyword evidence="8 15" id="KW-0627">Porphyrin biosynthesis</keyword>
<feature type="binding site" evidence="13">
    <location>
        <position position="123"/>
    </location>
    <ligand>
        <name>Zn(2+)</name>
        <dbReference type="ChEBI" id="CHEBI:29105"/>
        <note>catalytic</note>
    </ligand>
</feature>
<dbReference type="NCBIfam" id="NF006762">
    <property type="entry name" value="PRK09283.1"/>
    <property type="match status" value="1"/>
</dbReference>
<evidence type="ECO:0000256" key="7">
    <source>
        <dbReference type="ARBA" id="ARBA00023239"/>
    </source>
</evidence>
<dbReference type="SMART" id="SM01004">
    <property type="entry name" value="ALAD"/>
    <property type="match status" value="1"/>
</dbReference>
<evidence type="ECO:0000256" key="3">
    <source>
        <dbReference type="ARBA" id="ARBA00011823"/>
    </source>
</evidence>
<reference evidence="17 18" key="1">
    <citation type="journal article" date="2019" name="Nat. Microbiol.">
        <title>Mediterranean grassland soil C-N compound turnover is dependent on rainfall and depth, and is mediated by genomically divergent microorganisms.</title>
        <authorList>
            <person name="Diamond S."/>
            <person name="Andeer P.F."/>
            <person name="Li Z."/>
            <person name="Crits-Christoph A."/>
            <person name="Burstein D."/>
            <person name="Anantharaman K."/>
            <person name="Lane K.R."/>
            <person name="Thomas B.C."/>
            <person name="Pan C."/>
            <person name="Northen T.R."/>
            <person name="Banfield J.F."/>
        </authorList>
    </citation>
    <scope>NUCLEOTIDE SEQUENCE [LARGE SCALE GENOMIC DNA]</scope>
    <source>
        <strain evidence="17">NP_6</strain>
    </source>
</reference>
<dbReference type="Proteomes" id="UP000318093">
    <property type="component" value="Unassembled WGS sequence"/>
</dbReference>
<accession>A0A537J4B7</accession>